<organism evidence="9 10">
    <name type="scientific">Flavobacterium gillisiae</name>
    <dbReference type="NCBI Taxonomy" id="150146"/>
    <lineage>
        <taxon>Bacteria</taxon>
        <taxon>Pseudomonadati</taxon>
        <taxon>Bacteroidota</taxon>
        <taxon>Flavobacteriia</taxon>
        <taxon>Flavobacteriales</taxon>
        <taxon>Flavobacteriaceae</taxon>
        <taxon>Flavobacterium</taxon>
    </lineage>
</organism>
<dbReference type="PROSITE" id="PS50109">
    <property type="entry name" value="HIS_KIN"/>
    <property type="match status" value="1"/>
</dbReference>
<evidence type="ECO:0000313" key="9">
    <source>
        <dbReference type="EMBL" id="SDZ93378.1"/>
    </source>
</evidence>
<name>A0A1H3X4C9_9FLAO</name>
<dbReference type="Gene3D" id="1.10.287.130">
    <property type="match status" value="1"/>
</dbReference>
<dbReference type="Pfam" id="PF08448">
    <property type="entry name" value="PAS_4"/>
    <property type="match status" value="1"/>
</dbReference>
<evidence type="ECO:0000256" key="1">
    <source>
        <dbReference type="ARBA" id="ARBA00000085"/>
    </source>
</evidence>
<dbReference type="InterPro" id="IPR013767">
    <property type="entry name" value="PAS_fold"/>
</dbReference>
<dbReference type="EC" id="2.7.13.3" evidence="2"/>
<dbReference type="CDD" id="cd00075">
    <property type="entry name" value="HATPase"/>
    <property type="match status" value="1"/>
</dbReference>
<evidence type="ECO:0000313" key="10">
    <source>
        <dbReference type="Proteomes" id="UP000198951"/>
    </source>
</evidence>
<dbReference type="PANTHER" id="PTHR43304">
    <property type="entry name" value="PHYTOCHROME-LIKE PROTEIN CPH1"/>
    <property type="match status" value="1"/>
</dbReference>
<dbReference type="RefSeq" id="WP_091083824.1">
    <property type="nucleotide sequence ID" value="NZ_FNRD01000001.1"/>
</dbReference>
<dbReference type="PROSITE" id="PS50113">
    <property type="entry name" value="PAC"/>
    <property type="match status" value="5"/>
</dbReference>
<evidence type="ECO:0000259" key="7">
    <source>
        <dbReference type="PROSITE" id="PS50112"/>
    </source>
</evidence>
<feature type="domain" description="Histidine kinase" evidence="6">
    <location>
        <begin position="844"/>
        <end position="1062"/>
    </location>
</feature>
<keyword evidence="3" id="KW-0597">Phosphoprotein</keyword>
<dbReference type="InterPro" id="IPR013655">
    <property type="entry name" value="PAS_fold_3"/>
</dbReference>
<feature type="domain" description="PAC" evidence="8">
    <location>
        <begin position="502"/>
        <end position="555"/>
    </location>
</feature>
<dbReference type="Pfam" id="PF00989">
    <property type="entry name" value="PAS"/>
    <property type="match status" value="1"/>
</dbReference>
<comment type="catalytic activity">
    <reaction evidence="1">
        <text>ATP + protein L-histidine = ADP + protein N-phospho-L-histidine.</text>
        <dbReference type="EC" id="2.7.13.3"/>
    </reaction>
</comment>
<sequence length="1062" mass="122263">MHTSKAIPSSNLLELNITDHVLKKEFDTILDFVTDICKISDAFISIKVEQKDIIVSKKGLENFSTPNEIAHFTELTTSHNNIVILPGTNQNDNNQLNGNKETFAFFAGFPINTSNNSISASLCIINKKTNRISTNELKILKQCVSQIESILNLSLKNYDLKTQLSETKMKFQSFIENSNEIIYELTLEGTISSVSKNFALSVGYEAYEVIGKSNATLIHPQDIEKYSDFLQNIKLNENNNKELSYRVLHKSGRYIWHSSKINLIEKNNKQFYIGNCRDITEFVESQQELKLQKEFYETILDRLPTDVAVFNSNYKYIYVNPIAIKNKELREYIIGKDDFEYTKHTNRADTFAIERRAKFNIAVQTKETLSWEEELYNAVGEQSFHNRKFTPVFNKNGTLEIMIGFSVDITETKKRQNEILNSRQLVTSVIENVAVGILVQDPQSEIIENNKAACEMLGLTQDQLLGKTSFDEHWEVIHEDGSTFTAEEHPVPQAIKKLKSINNIVMGVRRPTKNDLVWLLVDAIPVFGDANQFLYVICSFNDITAQKKTEKELKISNERFTYVNMATSDVIWDWEIGSENFIMSENYTKLFGYKLKNKNNFLKVKRFDNLIHPDDIERVHENLKTTLESKSTTLYDEFRYLKSDGTYVYLKDKAYIIRDESGKAIRMIGAQTDVTEIKKFEEQNKLLLEENNKNKSNLLNKAESLYRLLADNTMHLVCLHDLNMTFQYVSPSIKALAGYTPENLIGKTPMDFTHPEDLLGMKTDIYNLTSNHAATRFEYRYITSTGVYIWLETYAKVVFENAIPIRIQTSTRDISERKEAEFIIDKALKQERELNELRNNLVSTISHEFRTPMTTIRTSAELIEMYLEGQNFDNEHNLRKQTNRITGEIDRIIELMNAVLTISKDDSGKTKFHPIKFDLKELCCNVIDTSFSNNKGGQKVDLYFEGDQFLIYADKNLIEYAIFNLIHNAFKYSENCESVQLRLISNKSEIQLEIIDFGIGIPENDQPKLFNTFYRASNTDGIEGTGLGLYIVKTFLEKNSGKIKLESQLRKGTKVTIQLPKA</sequence>
<dbReference type="InterPro" id="IPR036097">
    <property type="entry name" value="HisK_dim/P_sf"/>
</dbReference>
<dbReference type="InterPro" id="IPR052162">
    <property type="entry name" value="Sensor_kinase/Photoreceptor"/>
</dbReference>
<dbReference type="InterPro" id="IPR003594">
    <property type="entry name" value="HATPase_dom"/>
</dbReference>
<dbReference type="GO" id="GO:0000155">
    <property type="term" value="F:phosphorelay sensor kinase activity"/>
    <property type="evidence" value="ECO:0007669"/>
    <property type="project" value="InterPro"/>
</dbReference>
<dbReference type="InterPro" id="IPR000014">
    <property type="entry name" value="PAS"/>
</dbReference>
<evidence type="ECO:0000256" key="2">
    <source>
        <dbReference type="ARBA" id="ARBA00012438"/>
    </source>
</evidence>
<feature type="domain" description="PAC" evidence="8">
    <location>
        <begin position="241"/>
        <end position="291"/>
    </location>
</feature>
<dbReference type="InterPro" id="IPR013656">
    <property type="entry name" value="PAS_4"/>
</dbReference>
<dbReference type="Gene3D" id="3.30.565.10">
    <property type="entry name" value="Histidine kinase-like ATPase, C-terminal domain"/>
    <property type="match status" value="1"/>
</dbReference>
<dbReference type="PROSITE" id="PS50112">
    <property type="entry name" value="PAS"/>
    <property type="match status" value="3"/>
</dbReference>
<dbReference type="PANTHER" id="PTHR43304:SF1">
    <property type="entry name" value="PAC DOMAIN-CONTAINING PROTEIN"/>
    <property type="match status" value="1"/>
</dbReference>
<proteinExistence type="predicted"/>
<evidence type="ECO:0000256" key="3">
    <source>
        <dbReference type="ARBA" id="ARBA00022553"/>
    </source>
</evidence>
<dbReference type="SMART" id="SM00388">
    <property type="entry name" value="HisKA"/>
    <property type="match status" value="1"/>
</dbReference>
<feature type="domain" description="PAS" evidence="7">
    <location>
        <begin position="422"/>
        <end position="498"/>
    </location>
</feature>
<dbReference type="InterPro" id="IPR003661">
    <property type="entry name" value="HisK_dim/P_dom"/>
</dbReference>
<dbReference type="SMART" id="SM00086">
    <property type="entry name" value="PAC"/>
    <property type="match status" value="5"/>
</dbReference>
<accession>A0A1H3X4C9</accession>
<evidence type="ECO:0000256" key="4">
    <source>
        <dbReference type="ARBA" id="ARBA00022679"/>
    </source>
</evidence>
<dbReference type="SMART" id="SM00387">
    <property type="entry name" value="HATPase_c"/>
    <property type="match status" value="1"/>
</dbReference>
<dbReference type="InterPro" id="IPR036890">
    <property type="entry name" value="HATPase_C_sf"/>
</dbReference>
<dbReference type="InterPro" id="IPR000700">
    <property type="entry name" value="PAS-assoc_C"/>
</dbReference>
<dbReference type="Pfam" id="PF08447">
    <property type="entry name" value="PAS_3"/>
    <property type="match status" value="3"/>
</dbReference>
<keyword evidence="4" id="KW-0808">Transferase</keyword>
<dbReference type="SUPFAM" id="SSF47384">
    <property type="entry name" value="Homodimeric domain of signal transducing histidine kinase"/>
    <property type="match status" value="1"/>
</dbReference>
<dbReference type="Pfam" id="PF00512">
    <property type="entry name" value="HisKA"/>
    <property type="match status" value="1"/>
</dbReference>
<keyword evidence="5" id="KW-0418">Kinase</keyword>
<dbReference type="SUPFAM" id="SSF55785">
    <property type="entry name" value="PYP-like sensor domain (PAS domain)"/>
    <property type="match status" value="5"/>
</dbReference>
<gene>
    <name evidence="9" type="ORF">SAMN05443667_101345</name>
</gene>
<feature type="domain" description="PAC" evidence="8">
    <location>
        <begin position="775"/>
        <end position="826"/>
    </location>
</feature>
<dbReference type="SUPFAM" id="SSF55874">
    <property type="entry name" value="ATPase domain of HSP90 chaperone/DNA topoisomerase II/histidine kinase"/>
    <property type="match status" value="1"/>
</dbReference>
<dbReference type="PRINTS" id="PR00344">
    <property type="entry name" value="BCTRLSENSOR"/>
</dbReference>
<evidence type="ECO:0000259" key="8">
    <source>
        <dbReference type="PROSITE" id="PS50113"/>
    </source>
</evidence>
<dbReference type="GO" id="GO:0006355">
    <property type="term" value="P:regulation of DNA-templated transcription"/>
    <property type="evidence" value="ECO:0007669"/>
    <property type="project" value="InterPro"/>
</dbReference>
<dbReference type="Proteomes" id="UP000198951">
    <property type="component" value="Unassembled WGS sequence"/>
</dbReference>
<evidence type="ECO:0000259" key="6">
    <source>
        <dbReference type="PROSITE" id="PS50109"/>
    </source>
</evidence>
<keyword evidence="10" id="KW-1185">Reference proteome</keyword>
<dbReference type="Gene3D" id="3.30.450.20">
    <property type="entry name" value="PAS domain"/>
    <property type="match status" value="5"/>
</dbReference>
<dbReference type="InterPro" id="IPR035965">
    <property type="entry name" value="PAS-like_dom_sf"/>
</dbReference>
<dbReference type="InterPro" id="IPR004358">
    <property type="entry name" value="Sig_transdc_His_kin-like_C"/>
</dbReference>
<dbReference type="SMART" id="SM00091">
    <property type="entry name" value="PAS"/>
    <property type="match status" value="4"/>
</dbReference>
<dbReference type="InterPro" id="IPR005467">
    <property type="entry name" value="His_kinase_dom"/>
</dbReference>
<reference evidence="10" key="1">
    <citation type="submission" date="2016-10" db="EMBL/GenBank/DDBJ databases">
        <authorList>
            <person name="Varghese N."/>
            <person name="Submissions S."/>
        </authorList>
    </citation>
    <scope>NUCLEOTIDE SEQUENCE [LARGE SCALE GENOMIC DNA]</scope>
    <source>
        <strain evidence="10">DSM 22376</strain>
    </source>
</reference>
<dbReference type="OrthoDB" id="9808408at2"/>
<feature type="domain" description="PAC" evidence="8">
    <location>
        <begin position="369"/>
        <end position="421"/>
    </location>
</feature>
<dbReference type="CDD" id="cd00130">
    <property type="entry name" value="PAS"/>
    <property type="match status" value="4"/>
</dbReference>
<feature type="domain" description="PAS" evidence="7">
    <location>
        <begin position="702"/>
        <end position="772"/>
    </location>
</feature>
<dbReference type="Pfam" id="PF02518">
    <property type="entry name" value="HATPase_c"/>
    <property type="match status" value="1"/>
</dbReference>
<feature type="domain" description="PAC" evidence="8">
    <location>
        <begin position="634"/>
        <end position="686"/>
    </location>
</feature>
<dbReference type="InterPro" id="IPR001610">
    <property type="entry name" value="PAC"/>
</dbReference>
<dbReference type="STRING" id="150146.SAMN05443667_101345"/>
<protein>
    <recommendedName>
        <fullName evidence="2">histidine kinase</fullName>
        <ecNumber evidence="2">2.7.13.3</ecNumber>
    </recommendedName>
</protein>
<dbReference type="AlphaFoldDB" id="A0A1H3X4C9"/>
<dbReference type="CDD" id="cd00082">
    <property type="entry name" value="HisKA"/>
    <property type="match status" value="1"/>
</dbReference>
<dbReference type="EMBL" id="FNRD01000001">
    <property type="protein sequence ID" value="SDZ93378.1"/>
    <property type="molecule type" value="Genomic_DNA"/>
</dbReference>
<feature type="domain" description="PAS" evidence="7">
    <location>
        <begin position="167"/>
        <end position="237"/>
    </location>
</feature>
<evidence type="ECO:0000256" key="5">
    <source>
        <dbReference type="ARBA" id="ARBA00022777"/>
    </source>
</evidence>
<dbReference type="NCBIfam" id="TIGR00229">
    <property type="entry name" value="sensory_box"/>
    <property type="match status" value="4"/>
</dbReference>